<evidence type="ECO:0000256" key="4">
    <source>
        <dbReference type="ARBA" id="ARBA00045732"/>
    </source>
</evidence>
<evidence type="ECO:0000313" key="7">
    <source>
        <dbReference type="EMBL" id="GFG34696.1"/>
    </source>
</evidence>
<comment type="caution">
    <text evidence="7">The sequence shown here is derived from an EMBL/GenBank/DDBJ whole genome shotgun (WGS) entry which is preliminary data.</text>
</comment>
<gene>
    <name evidence="7" type="ORF">Cfor_03094</name>
</gene>
<evidence type="ECO:0000259" key="5">
    <source>
        <dbReference type="Pfam" id="PF22675"/>
    </source>
</evidence>
<dbReference type="GO" id="GO:0003723">
    <property type="term" value="F:RNA binding"/>
    <property type="evidence" value="ECO:0007669"/>
    <property type="project" value="InterPro"/>
</dbReference>
<evidence type="ECO:0000256" key="2">
    <source>
        <dbReference type="ARBA" id="ARBA00017795"/>
    </source>
</evidence>
<dbReference type="InterPro" id="IPR055256">
    <property type="entry name" value="KH_1_KHDC4/BBP-like"/>
</dbReference>
<dbReference type="Pfam" id="PF23469">
    <property type="entry name" value="KH_12"/>
    <property type="match status" value="1"/>
</dbReference>
<dbReference type="InterPro" id="IPR047890">
    <property type="entry name" value="KHDC4_KH-I_first"/>
</dbReference>
<evidence type="ECO:0000256" key="1">
    <source>
        <dbReference type="ARBA" id="ARBA00006093"/>
    </source>
</evidence>
<dbReference type="Gene3D" id="3.30.1370.10">
    <property type="entry name" value="K Homology domain, type 1"/>
    <property type="match status" value="2"/>
</dbReference>
<dbReference type="PANTHER" id="PTHR15744:SF0">
    <property type="entry name" value="KH HOMOLOGY DOMAIN-CONTAINING PROTEIN 4"/>
    <property type="match status" value="1"/>
</dbReference>
<dbReference type="AlphaFoldDB" id="A0A6L2PQI3"/>
<dbReference type="SUPFAM" id="SSF54791">
    <property type="entry name" value="Eukaryotic type KH-domain (KH-domain type I)"/>
    <property type="match status" value="2"/>
</dbReference>
<dbReference type="CDD" id="cd22386">
    <property type="entry name" value="KH-I_KHDC4_rpt2"/>
    <property type="match status" value="1"/>
</dbReference>
<evidence type="ECO:0000313" key="8">
    <source>
        <dbReference type="Proteomes" id="UP000502823"/>
    </source>
</evidence>
<dbReference type="OrthoDB" id="397265at2759"/>
<dbReference type="InterPro" id="IPR036612">
    <property type="entry name" value="KH_dom_type_1_sf"/>
</dbReference>
<feature type="domain" description="ATP-dependent RNA helicase PRP5/DDX46/KHDC4 KH" evidence="6">
    <location>
        <begin position="131"/>
        <end position="210"/>
    </location>
</feature>
<evidence type="ECO:0000256" key="3">
    <source>
        <dbReference type="ARBA" id="ARBA00030267"/>
    </source>
</evidence>
<dbReference type="CDD" id="cd22385">
    <property type="entry name" value="KH-I_KHDC4_rpt1"/>
    <property type="match status" value="1"/>
</dbReference>
<accession>A0A6L2PQI3</accession>
<protein>
    <recommendedName>
        <fullName evidence="2">KH homology domain-containing protein 4</fullName>
    </recommendedName>
    <alternativeName>
        <fullName evidence="3">Brings lots of money 7</fullName>
    </alternativeName>
</protein>
<feature type="domain" description="KHDC4/BBP-like KH-domain type I" evidence="5">
    <location>
        <begin position="256"/>
        <end position="312"/>
    </location>
</feature>
<name>A0A6L2PQI3_COPFO</name>
<evidence type="ECO:0000259" key="6">
    <source>
        <dbReference type="Pfam" id="PF23469"/>
    </source>
</evidence>
<proteinExistence type="inferred from homology"/>
<organism evidence="7 8">
    <name type="scientific">Coptotermes formosanus</name>
    <name type="common">Formosan subterranean termite</name>
    <dbReference type="NCBI Taxonomy" id="36987"/>
    <lineage>
        <taxon>Eukaryota</taxon>
        <taxon>Metazoa</taxon>
        <taxon>Ecdysozoa</taxon>
        <taxon>Arthropoda</taxon>
        <taxon>Hexapoda</taxon>
        <taxon>Insecta</taxon>
        <taxon>Pterygota</taxon>
        <taxon>Neoptera</taxon>
        <taxon>Polyneoptera</taxon>
        <taxon>Dictyoptera</taxon>
        <taxon>Blattodea</taxon>
        <taxon>Blattoidea</taxon>
        <taxon>Termitoidae</taxon>
        <taxon>Rhinotermitidae</taxon>
        <taxon>Coptotermes</taxon>
    </lineage>
</organism>
<dbReference type="Pfam" id="PF22675">
    <property type="entry name" value="KH-I_KHDC4-BBP"/>
    <property type="match status" value="1"/>
</dbReference>
<reference evidence="8" key="1">
    <citation type="submission" date="2020-01" db="EMBL/GenBank/DDBJ databases">
        <title>Draft genome sequence of the Termite Coptotermes fromosanus.</title>
        <authorList>
            <person name="Itakura S."/>
            <person name="Yosikawa Y."/>
            <person name="Umezawa K."/>
        </authorList>
    </citation>
    <scope>NUCLEOTIDE SEQUENCE [LARGE SCALE GENOMIC DNA]</scope>
</reference>
<dbReference type="InterPro" id="IPR031121">
    <property type="entry name" value="RIK/BLOM7"/>
</dbReference>
<comment type="function">
    <text evidence="4">RNA-binding protein involved in pre-mRNA splicing. Interacts with the PRP19C/Prp19 complex/NTC/Nineteen complex which is part of the spliceosome. Involved in regulating splice site selection. Binds preferentially RNA with A/C rich sequences and poly-C stretches.</text>
</comment>
<dbReference type="EMBL" id="BLKM01000501">
    <property type="protein sequence ID" value="GFG34696.1"/>
    <property type="molecule type" value="Genomic_DNA"/>
</dbReference>
<dbReference type="Proteomes" id="UP000502823">
    <property type="component" value="Unassembled WGS sequence"/>
</dbReference>
<dbReference type="InterPro" id="IPR056149">
    <property type="entry name" value="PRP5/DDX46/KHDC4_KH"/>
</dbReference>
<keyword evidence="8" id="KW-1185">Reference proteome</keyword>
<dbReference type="InParanoid" id="A0A6L2PQI3"/>
<sequence length="338" mass="37549">MALCALVSGQETQTIHTDTSWKPRDIHDVNEPSLMHAPSLLNLVIRVAHIHRLTPMFVSQTDTCWRQRETHTDNSTSWRDMISRSSLEAACEAAAKVNAVLIAKGKLKQPAPQIIKVGNSFRTSADLFTSEYEINEAPIAARNLLTKGHTQEEINQFSGAAVSTRGRYLNQEERTRNPGERPLYLHIQAATKQAIDLAVQKIEEIIQQHQMDQLPPLGRQSKFKIGPPQQNMPPPLMSIHATMPSIEKVLIGLEHAPPTFDLRNKLIGQGGANLHYIRNETGAMVTLRGKGSGFIEPTTGAESMEPLHLCVEYVLVNKQLVLTHGKKHSNISIEQAPL</sequence>
<dbReference type="PANTHER" id="PTHR15744">
    <property type="entry name" value="BLOM7"/>
    <property type="match status" value="1"/>
</dbReference>
<dbReference type="InterPro" id="IPR047889">
    <property type="entry name" value="KHDC4_KH-I_second"/>
</dbReference>
<comment type="similarity">
    <text evidence="1">Belongs to the KHDC4 family.</text>
</comment>
<dbReference type="GO" id="GO:0005634">
    <property type="term" value="C:nucleus"/>
    <property type="evidence" value="ECO:0007669"/>
    <property type="project" value="InterPro"/>
</dbReference>